<dbReference type="PATRIC" id="fig|570277.3.peg.4603"/>
<dbReference type="EMBL" id="CP013251">
    <property type="protein sequence ID" value="AMO58205.1"/>
    <property type="molecule type" value="Genomic_DNA"/>
</dbReference>
<evidence type="ECO:0000313" key="2">
    <source>
        <dbReference type="Proteomes" id="UP000071065"/>
    </source>
</evidence>
<sequence>MMFRKPTLTLIYTGTKSRTTCTQLAFVTALQVFLPTKTLSEYLGQILKSETSAQNTFLPISHQTGKNLVVFINL</sequence>
<name>A0A142BHH9_9GAMM</name>
<proteinExistence type="predicted"/>
<accession>A0A142BHH9</accession>
<evidence type="ECO:0000313" key="1">
    <source>
        <dbReference type="EMBL" id="AMO58205.1"/>
    </source>
</evidence>
<protein>
    <submittedName>
        <fullName evidence="1">Uncharacterized protein</fullName>
    </submittedName>
</protein>
<dbReference type="KEGG" id="emp:EZMO1_4287"/>
<organism evidence="1 2">
    <name type="scientific">Endozoicomonas montiporae CL-33</name>
    <dbReference type="NCBI Taxonomy" id="570277"/>
    <lineage>
        <taxon>Bacteria</taxon>
        <taxon>Pseudomonadati</taxon>
        <taxon>Pseudomonadota</taxon>
        <taxon>Gammaproteobacteria</taxon>
        <taxon>Oceanospirillales</taxon>
        <taxon>Endozoicomonadaceae</taxon>
        <taxon>Endozoicomonas</taxon>
    </lineage>
</organism>
<reference evidence="1 2" key="1">
    <citation type="journal article" date="2016" name="Front. Microbiol.">
        <title>Genomic Insight into the Host-Endosymbiont Relationship of Endozoicomonas montiporae CL-33(T) with its Coral Host.</title>
        <authorList>
            <person name="Ding J.-Y."/>
            <person name="Shiu J.-H."/>
            <person name="Chen W.-M."/>
            <person name="Chiang Y.-R."/>
            <person name="Tang S.-L."/>
        </authorList>
    </citation>
    <scope>NUCLEOTIDE SEQUENCE [LARGE SCALE GENOMIC DNA]</scope>
    <source>
        <strain evidence="1 2">CL-33</strain>
    </source>
</reference>
<dbReference type="AlphaFoldDB" id="A0A142BHH9"/>
<gene>
    <name evidence="1" type="ORF">EZMO1_4287</name>
</gene>
<dbReference type="Proteomes" id="UP000071065">
    <property type="component" value="Chromosome"/>
</dbReference>